<dbReference type="CDD" id="cd00207">
    <property type="entry name" value="fer2"/>
    <property type="match status" value="1"/>
</dbReference>
<dbReference type="InterPro" id="IPR001041">
    <property type="entry name" value="2Fe-2S_ferredoxin-type"/>
</dbReference>
<dbReference type="InterPro" id="IPR017927">
    <property type="entry name" value="FAD-bd_FR_type"/>
</dbReference>
<dbReference type="OrthoDB" id="9806195at2"/>
<dbReference type="SUPFAM" id="SSF54292">
    <property type="entry name" value="2Fe-2S ferredoxin-like"/>
    <property type="match status" value="1"/>
</dbReference>
<dbReference type="PROSITE" id="PS51384">
    <property type="entry name" value="FAD_FR"/>
    <property type="match status" value="1"/>
</dbReference>
<keyword evidence="2" id="KW-0408">Iron</keyword>
<dbReference type="Pfam" id="PF00175">
    <property type="entry name" value="NAD_binding_1"/>
    <property type="match status" value="1"/>
</dbReference>
<evidence type="ECO:0000256" key="2">
    <source>
        <dbReference type="ARBA" id="ARBA00022714"/>
    </source>
</evidence>
<dbReference type="InterPro" id="IPR012675">
    <property type="entry name" value="Beta-grasp_dom_sf"/>
</dbReference>
<evidence type="ECO:0000259" key="4">
    <source>
        <dbReference type="PROSITE" id="PS51384"/>
    </source>
</evidence>
<dbReference type="InterPro" id="IPR006058">
    <property type="entry name" value="2Fe2S_fd_BS"/>
</dbReference>
<comment type="cofactor">
    <cofactor evidence="1">
        <name>FAD</name>
        <dbReference type="ChEBI" id="CHEBI:57692"/>
    </cofactor>
</comment>
<comment type="caution">
    <text evidence="5">The sequence shown here is derived from an EMBL/GenBank/DDBJ whole genome shotgun (WGS) entry which is preliminary data.</text>
</comment>
<dbReference type="Gene3D" id="3.10.20.30">
    <property type="match status" value="1"/>
</dbReference>
<dbReference type="PROSITE" id="PS51085">
    <property type="entry name" value="2FE2S_FER_2"/>
    <property type="match status" value="1"/>
</dbReference>
<dbReference type="InterPro" id="IPR050415">
    <property type="entry name" value="MRET"/>
</dbReference>
<feature type="domain" description="FAD-binding FR-type" evidence="4">
    <location>
        <begin position="104"/>
        <end position="206"/>
    </location>
</feature>
<accession>A0A494XG98</accession>
<dbReference type="SUPFAM" id="SSF63380">
    <property type="entry name" value="Riboflavin synthase domain-like"/>
    <property type="match status" value="1"/>
</dbReference>
<dbReference type="EMBL" id="RBZU01000010">
    <property type="protein sequence ID" value="RKP49680.1"/>
    <property type="molecule type" value="Genomic_DNA"/>
</dbReference>
<evidence type="ECO:0000313" key="5">
    <source>
        <dbReference type="EMBL" id="RKP49680.1"/>
    </source>
</evidence>
<dbReference type="Pfam" id="PF00970">
    <property type="entry name" value="FAD_binding_6"/>
    <property type="match status" value="1"/>
</dbReference>
<dbReference type="RefSeq" id="WP_121088755.1">
    <property type="nucleotide sequence ID" value="NZ_RBZU01000010.1"/>
</dbReference>
<dbReference type="Proteomes" id="UP000270342">
    <property type="component" value="Unassembled WGS sequence"/>
</dbReference>
<reference evidence="5 6" key="1">
    <citation type="submission" date="2018-10" db="EMBL/GenBank/DDBJ databases">
        <title>Robbsia sp. DHC34, isolated from soil.</title>
        <authorList>
            <person name="Gao Z.-H."/>
            <person name="Qiu L.-H."/>
        </authorList>
    </citation>
    <scope>NUCLEOTIDE SEQUENCE [LARGE SCALE GENOMIC DNA]</scope>
    <source>
        <strain evidence="5 6">DHC34</strain>
    </source>
</reference>
<dbReference type="AlphaFoldDB" id="A0A494XG98"/>
<evidence type="ECO:0000259" key="3">
    <source>
        <dbReference type="PROSITE" id="PS51085"/>
    </source>
</evidence>
<keyword evidence="2" id="KW-0001">2Fe-2S</keyword>
<keyword evidence="2" id="KW-0411">Iron-sulfur</keyword>
<dbReference type="Gene3D" id="3.40.50.80">
    <property type="entry name" value="Nucleotide-binding domain of ferredoxin-NADP reductase (FNR) module"/>
    <property type="match status" value="1"/>
</dbReference>
<keyword evidence="2" id="KW-0479">Metal-binding</keyword>
<sequence>MNHKVAFSFADGKTVFFEIKPNELLLDAALRNGVNLPLDCREGVCGTCQGRCESGAYTQEYVDDETLSADDLAQRKMLSCQTRVQSDASFYFDFDSTLCAAGGTQRVSARVTEVTHVSETTAILHLDASTHARRIDFLPGQYARIEVPDTGVSRSYSFANRPNDANQLQFLIRLLPEGVMSDYLRERCAPGQTVSFEAPLGAFYLREIERPIVMVAGGTGLSAFLGMLDEIAQRGGCGHPVRLYYGVTHARDLCELERLGAYAARIDDFSYEIVVMKPSPEWQGKTGLIPEHFDRRFLEANPFDMYLCGPPPMVEAIKQWLADAHLSSCRLFYEKFADSNTQQAIA</sequence>
<dbReference type="Gene3D" id="2.40.30.10">
    <property type="entry name" value="Translation factors"/>
    <property type="match status" value="1"/>
</dbReference>
<dbReference type="PANTHER" id="PTHR47354">
    <property type="entry name" value="NADH OXIDOREDUCTASE HCR"/>
    <property type="match status" value="1"/>
</dbReference>
<organism evidence="5 6">
    <name type="scientific">Pararobbsia silviterrae</name>
    <dbReference type="NCBI Taxonomy" id="1792498"/>
    <lineage>
        <taxon>Bacteria</taxon>
        <taxon>Pseudomonadati</taxon>
        <taxon>Pseudomonadota</taxon>
        <taxon>Betaproteobacteria</taxon>
        <taxon>Burkholderiales</taxon>
        <taxon>Burkholderiaceae</taxon>
        <taxon>Pararobbsia</taxon>
    </lineage>
</organism>
<keyword evidence="5" id="KW-0223">Dioxygenase</keyword>
<keyword evidence="6" id="KW-1185">Reference proteome</keyword>
<dbReference type="InterPro" id="IPR017938">
    <property type="entry name" value="Riboflavin_synthase-like_b-brl"/>
</dbReference>
<dbReference type="InterPro" id="IPR036010">
    <property type="entry name" value="2Fe-2S_ferredoxin-like_sf"/>
</dbReference>
<dbReference type="GO" id="GO:0051537">
    <property type="term" value="F:2 iron, 2 sulfur cluster binding"/>
    <property type="evidence" value="ECO:0007669"/>
    <property type="project" value="UniProtKB-KW"/>
</dbReference>
<dbReference type="SUPFAM" id="SSF52343">
    <property type="entry name" value="Ferredoxin reductase-like, C-terminal NADP-linked domain"/>
    <property type="match status" value="1"/>
</dbReference>
<dbReference type="PRINTS" id="PR00410">
    <property type="entry name" value="PHEHYDRXLASE"/>
</dbReference>
<dbReference type="NCBIfam" id="NF008822">
    <property type="entry name" value="PRK11872.1"/>
    <property type="match status" value="1"/>
</dbReference>
<gene>
    <name evidence="5" type="primary">antC</name>
    <name evidence="5" type="ORF">D7S86_20550</name>
</gene>
<dbReference type="GO" id="GO:0051213">
    <property type="term" value="F:dioxygenase activity"/>
    <property type="evidence" value="ECO:0007669"/>
    <property type="project" value="UniProtKB-KW"/>
</dbReference>
<dbReference type="PANTHER" id="PTHR47354:SF5">
    <property type="entry name" value="PROTEIN RFBI"/>
    <property type="match status" value="1"/>
</dbReference>
<dbReference type="PROSITE" id="PS00197">
    <property type="entry name" value="2FE2S_FER_1"/>
    <property type="match status" value="1"/>
</dbReference>
<feature type="domain" description="2Fe-2S ferredoxin-type" evidence="3">
    <location>
        <begin position="3"/>
        <end position="96"/>
    </location>
</feature>
<evidence type="ECO:0000313" key="6">
    <source>
        <dbReference type="Proteomes" id="UP000270342"/>
    </source>
</evidence>
<dbReference type="CDD" id="cd06209">
    <property type="entry name" value="BenDO_FAD_NAD"/>
    <property type="match status" value="1"/>
</dbReference>
<keyword evidence="5" id="KW-0560">Oxidoreductase</keyword>
<dbReference type="InterPro" id="IPR008333">
    <property type="entry name" value="Cbr1-like_FAD-bd_dom"/>
</dbReference>
<name>A0A494XG98_9BURK</name>
<protein>
    <submittedName>
        <fullName evidence="5">Anthranilate 1,2-dioxygenase electron transfer component AntC</fullName>
    </submittedName>
</protein>
<dbReference type="Pfam" id="PF00111">
    <property type="entry name" value="Fer2"/>
    <property type="match status" value="1"/>
</dbReference>
<dbReference type="InterPro" id="IPR047683">
    <property type="entry name" value="BenC-like_FAD_NAD-bd"/>
</dbReference>
<evidence type="ECO:0000256" key="1">
    <source>
        <dbReference type="ARBA" id="ARBA00001974"/>
    </source>
</evidence>
<dbReference type="InterPro" id="IPR039261">
    <property type="entry name" value="FNR_nucleotide-bd"/>
</dbReference>
<proteinExistence type="predicted"/>
<dbReference type="InterPro" id="IPR001433">
    <property type="entry name" value="OxRdtase_FAD/NAD-bd"/>
</dbReference>